<dbReference type="SUPFAM" id="SSF46626">
    <property type="entry name" value="Cytochrome c"/>
    <property type="match status" value="3"/>
</dbReference>
<dbReference type="AlphaFoldDB" id="A0A0K6I291"/>
<evidence type="ECO:0000313" key="16">
    <source>
        <dbReference type="Proteomes" id="UP000183649"/>
    </source>
</evidence>
<dbReference type="STRING" id="339866.GCA_001418255_01759"/>
<keyword evidence="6 13" id="KW-0732">Signal</keyword>
<sequence length="425" mass="45922">MRSSLLTLAAGCALGLQAHLALAAQATPNDPEVLHGAYLARAGDCIACHTAPKGQPFAGGLPMNLPMGIGKVYSPNITPDKTDGIGNWTFEQFDEAVRHGKSPRLGYLYPAMPYPSYARIQPEDMRALYAYFMHGVKPVAQANKPEDIPWPLNMRWPLAIWDWMFARSTVYQPDPKQTAQWNRGAYLVEGLGHCGACHTPRGPFLQEKALEPGGPDGSLYLSGARIDNWYAANLRGDLQDGLGRWTPAQVVQLLKTGRTSDFTIVGSMTDVVHDSTQHLDDNDLQAIAVFLKSLPPVRPNSAINQPQTPVMTAVARAGAPLYAAHCAMCHQAQGQGIPNVFPALALNPTVNTPDPLNTIRMMLHGGHTVVTKGNPTPMAMPDLGATLNDQQVAEIASYVRSSWGNDAPNVGTSEVAKIRKIVAQQ</sequence>
<evidence type="ECO:0000256" key="11">
    <source>
        <dbReference type="PIRSR" id="PIRSR000018-50"/>
    </source>
</evidence>
<keyword evidence="8" id="KW-0249">Electron transport</keyword>
<feature type="binding site" description="axial binding residue" evidence="12">
    <location>
        <position position="330"/>
    </location>
    <ligand>
        <name>heme c</name>
        <dbReference type="ChEBI" id="CHEBI:61717"/>
        <label>3</label>
    </ligand>
    <ligandPart>
        <name>Fe</name>
        <dbReference type="ChEBI" id="CHEBI:18248"/>
    </ligandPart>
</feature>
<dbReference type="PRINTS" id="PR00605">
    <property type="entry name" value="CYTCHROMECIC"/>
</dbReference>
<name>A0A0K6I291_9BURK</name>
<accession>A0A0K6I291</accession>
<feature type="binding site" description="covalent" evidence="11">
    <location>
        <position position="197"/>
    </location>
    <ligand>
        <name>heme c</name>
        <dbReference type="ChEBI" id="CHEBI:61717"/>
        <label>2</label>
    </ligand>
</feature>
<gene>
    <name evidence="15" type="ORF">Ga0061069_105253</name>
</gene>
<dbReference type="EMBL" id="CYHF01000005">
    <property type="protein sequence ID" value="CUA97417.1"/>
    <property type="molecule type" value="Genomic_DNA"/>
</dbReference>
<dbReference type="GO" id="GO:0009055">
    <property type="term" value="F:electron transfer activity"/>
    <property type="evidence" value="ECO:0007669"/>
    <property type="project" value="InterPro"/>
</dbReference>
<evidence type="ECO:0000259" key="14">
    <source>
        <dbReference type="PROSITE" id="PS51007"/>
    </source>
</evidence>
<feature type="chain" id="PRO_5005505066" evidence="13">
    <location>
        <begin position="24"/>
        <end position="425"/>
    </location>
</feature>
<keyword evidence="7" id="KW-0677">Repeat</keyword>
<dbReference type="InterPro" id="IPR009056">
    <property type="entry name" value="Cyt_c-like_dom"/>
</dbReference>
<feature type="binding site" description="axial binding residue" evidence="12">
    <location>
        <position position="198"/>
    </location>
    <ligand>
        <name>heme c</name>
        <dbReference type="ChEBI" id="CHEBI:61717"/>
        <label>2</label>
    </ligand>
    <ligandPart>
        <name>Fe</name>
        <dbReference type="ChEBI" id="CHEBI:18248"/>
    </ligandPart>
</feature>
<evidence type="ECO:0000256" key="12">
    <source>
        <dbReference type="PIRSR" id="PIRSR000018-51"/>
    </source>
</evidence>
<proteinExistence type="predicted"/>
<feature type="binding site" description="covalent" evidence="11">
    <location>
        <position position="48"/>
    </location>
    <ligand>
        <name>heme c</name>
        <dbReference type="ChEBI" id="CHEBI:61717"/>
        <label>1</label>
    </ligand>
</feature>
<keyword evidence="2" id="KW-0813">Transport</keyword>
<dbReference type="OrthoDB" id="9809720at2"/>
<dbReference type="Gene3D" id="1.10.760.10">
    <property type="entry name" value="Cytochrome c-like domain"/>
    <property type="match status" value="2"/>
</dbReference>
<dbReference type="PROSITE" id="PS51007">
    <property type="entry name" value="CYTC"/>
    <property type="match status" value="3"/>
</dbReference>
<evidence type="ECO:0000256" key="5">
    <source>
        <dbReference type="ARBA" id="ARBA00022723"/>
    </source>
</evidence>
<dbReference type="Pfam" id="PF00034">
    <property type="entry name" value="Cytochrom_C"/>
    <property type="match status" value="1"/>
</dbReference>
<keyword evidence="5 12" id="KW-0479">Metal-binding</keyword>
<dbReference type="InterPro" id="IPR014353">
    <property type="entry name" value="Membr-bd_ADH_cyt_c"/>
</dbReference>
<evidence type="ECO:0000256" key="4">
    <source>
        <dbReference type="ARBA" id="ARBA00022617"/>
    </source>
</evidence>
<dbReference type="RefSeq" id="WP_055450634.1">
    <property type="nucleotide sequence ID" value="NZ_CYHF01000005.1"/>
</dbReference>
<dbReference type="InterPro" id="IPR008168">
    <property type="entry name" value="Cyt_C_IC"/>
</dbReference>
<evidence type="ECO:0000256" key="3">
    <source>
        <dbReference type="ARBA" id="ARBA00022475"/>
    </source>
</evidence>
<dbReference type="PANTHER" id="PTHR35008:SF8">
    <property type="entry name" value="ALCOHOL DEHYDROGENASE CYTOCHROME C SUBUNIT"/>
    <property type="match status" value="1"/>
</dbReference>
<evidence type="ECO:0000256" key="13">
    <source>
        <dbReference type="SAM" id="SignalP"/>
    </source>
</evidence>
<keyword evidence="10" id="KW-0472">Membrane</keyword>
<comment type="cofactor">
    <cofactor evidence="11">
        <name>heme c</name>
        <dbReference type="ChEBI" id="CHEBI:61717"/>
    </cofactor>
    <text evidence="11">Binds 3 heme c groups covalently per subunit.</text>
</comment>
<feature type="signal peptide" evidence="13">
    <location>
        <begin position="1"/>
        <end position="23"/>
    </location>
</feature>
<keyword evidence="16" id="KW-1185">Reference proteome</keyword>
<dbReference type="GO" id="GO:0005506">
    <property type="term" value="F:iron ion binding"/>
    <property type="evidence" value="ECO:0007669"/>
    <property type="project" value="InterPro"/>
</dbReference>
<reference evidence="16" key="1">
    <citation type="submission" date="2015-08" db="EMBL/GenBank/DDBJ databases">
        <authorList>
            <person name="Varghese N."/>
        </authorList>
    </citation>
    <scope>NUCLEOTIDE SEQUENCE [LARGE SCALE GENOMIC DNA]</scope>
    <source>
        <strain evidence="16">DSM 18181</strain>
    </source>
</reference>
<dbReference type="GO" id="GO:0005886">
    <property type="term" value="C:plasma membrane"/>
    <property type="evidence" value="ECO:0007669"/>
    <property type="project" value="UniProtKB-SubCell"/>
</dbReference>
<feature type="binding site" description="covalent" evidence="11">
    <location>
        <position position="45"/>
    </location>
    <ligand>
        <name>heme c</name>
        <dbReference type="ChEBI" id="CHEBI:61717"/>
        <label>1</label>
    </ligand>
</feature>
<evidence type="ECO:0000256" key="8">
    <source>
        <dbReference type="ARBA" id="ARBA00022982"/>
    </source>
</evidence>
<dbReference type="GO" id="GO:0020037">
    <property type="term" value="F:heme binding"/>
    <property type="evidence" value="ECO:0007669"/>
    <property type="project" value="InterPro"/>
</dbReference>
<dbReference type="PANTHER" id="PTHR35008">
    <property type="entry name" value="BLL4482 PROTEIN-RELATED"/>
    <property type="match status" value="1"/>
</dbReference>
<dbReference type="Proteomes" id="UP000183649">
    <property type="component" value="Unassembled WGS sequence"/>
</dbReference>
<evidence type="ECO:0000256" key="10">
    <source>
        <dbReference type="ARBA" id="ARBA00023136"/>
    </source>
</evidence>
<protein>
    <submittedName>
        <fullName evidence="15">Cytochrome c, mono-and diheme variants</fullName>
    </submittedName>
</protein>
<feature type="binding site" description="covalent" evidence="11">
    <location>
        <position position="329"/>
    </location>
    <ligand>
        <name>heme c</name>
        <dbReference type="ChEBI" id="CHEBI:61717"/>
        <label>3</label>
    </ligand>
</feature>
<evidence type="ECO:0000313" key="15">
    <source>
        <dbReference type="EMBL" id="CUA97417.1"/>
    </source>
</evidence>
<evidence type="ECO:0000256" key="6">
    <source>
        <dbReference type="ARBA" id="ARBA00022729"/>
    </source>
</evidence>
<dbReference type="InterPro" id="IPR036909">
    <property type="entry name" value="Cyt_c-like_dom_sf"/>
</dbReference>
<evidence type="ECO:0000256" key="9">
    <source>
        <dbReference type="ARBA" id="ARBA00023004"/>
    </source>
</evidence>
<evidence type="ECO:0000256" key="7">
    <source>
        <dbReference type="ARBA" id="ARBA00022737"/>
    </source>
</evidence>
<evidence type="ECO:0000256" key="2">
    <source>
        <dbReference type="ARBA" id="ARBA00022448"/>
    </source>
</evidence>
<feature type="domain" description="Cytochrome c" evidence="14">
    <location>
        <begin position="313"/>
        <end position="403"/>
    </location>
</feature>
<keyword evidence="3" id="KW-1003">Cell membrane</keyword>
<feature type="binding site" description="covalent" evidence="11">
    <location>
        <position position="326"/>
    </location>
    <ligand>
        <name>heme c</name>
        <dbReference type="ChEBI" id="CHEBI:61717"/>
        <label>3</label>
    </ligand>
</feature>
<feature type="binding site" description="covalent" evidence="11">
    <location>
        <position position="194"/>
    </location>
    <ligand>
        <name>heme c</name>
        <dbReference type="ChEBI" id="CHEBI:61717"/>
        <label>2</label>
    </ligand>
</feature>
<comment type="subcellular location">
    <subcellularLocation>
        <location evidence="1">Cell membrane</location>
    </subcellularLocation>
</comment>
<dbReference type="PIRSF" id="PIRSF000018">
    <property type="entry name" value="Mb_ADH_cyt_c"/>
    <property type="match status" value="1"/>
</dbReference>
<feature type="binding site" description="axial binding residue" evidence="12">
    <location>
        <position position="49"/>
    </location>
    <ligand>
        <name>heme c</name>
        <dbReference type="ChEBI" id="CHEBI:61717"/>
        <label>1</label>
    </ligand>
    <ligandPart>
        <name>Fe</name>
        <dbReference type="ChEBI" id="CHEBI:18248"/>
    </ligandPart>
</feature>
<keyword evidence="9 12" id="KW-0408">Iron</keyword>
<dbReference type="GO" id="GO:0016614">
    <property type="term" value="F:oxidoreductase activity, acting on CH-OH group of donors"/>
    <property type="evidence" value="ECO:0007669"/>
    <property type="project" value="InterPro"/>
</dbReference>
<keyword evidence="4 11" id="KW-0349">Heme</keyword>
<dbReference type="InterPro" id="IPR051459">
    <property type="entry name" value="Cytochrome_c-type_DH"/>
</dbReference>
<feature type="domain" description="Cytochrome c" evidence="14">
    <location>
        <begin position="179"/>
        <end position="295"/>
    </location>
</feature>
<organism evidence="15 16">
    <name type="scientific">Thiomonas bhubaneswarensis</name>
    <dbReference type="NCBI Taxonomy" id="339866"/>
    <lineage>
        <taxon>Bacteria</taxon>
        <taxon>Pseudomonadati</taxon>
        <taxon>Pseudomonadota</taxon>
        <taxon>Betaproteobacteria</taxon>
        <taxon>Burkholderiales</taxon>
        <taxon>Thiomonas</taxon>
    </lineage>
</organism>
<feature type="domain" description="Cytochrome c" evidence="14">
    <location>
        <begin position="31"/>
        <end position="136"/>
    </location>
</feature>
<evidence type="ECO:0000256" key="1">
    <source>
        <dbReference type="ARBA" id="ARBA00004236"/>
    </source>
</evidence>